<organism evidence="1">
    <name type="scientific">marine sediment metagenome</name>
    <dbReference type="NCBI Taxonomy" id="412755"/>
    <lineage>
        <taxon>unclassified sequences</taxon>
        <taxon>metagenomes</taxon>
        <taxon>ecological metagenomes</taxon>
    </lineage>
</organism>
<reference evidence="1" key="1">
    <citation type="journal article" date="2014" name="Front. Microbiol.">
        <title>High frequency of phylogenetically diverse reductive dehalogenase-homologous genes in deep subseafloor sedimentary metagenomes.</title>
        <authorList>
            <person name="Kawai M."/>
            <person name="Futagami T."/>
            <person name="Toyoda A."/>
            <person name="Takaki Y."/>
            <person name="Nishi S."/>
            <person name="Hori S."/>
            <person name="Arai W."/>
            <person name="Tsubouchi T."/>
            <person name="Morono Y."/>
            <person name="Uchiyama I."/>
            <person name="Ito T."/>
            <person name="Fujiyama A."/>
            <person name="Inagaki F."/>
            <person name="Takami H."/>
        </authorList>
    </citation>
    <scope>NUCLEOTIDE SEQUENCE</scope>
    <source>
        <strain evidence="1">Expedition CK06-06</strain>
    </source>
</reference>
<evidence type="ECO:0000313" key="1">
    <source>
        <dbReference type="EMBL" id="GAH00517.1"/>
    </source>
</evidence>
<accession>X1BZW0</accession>
<comment type="caution">
    <text evidence="1">The sequence shown here is derived from an EMBL/GenBank/DDBJ whole genome shotgun (WGS) entry which is preliminary data.</text>
</comment>
<evidence type="ECO:0008006" key="2">
    <source>
        <dbReference type="Google" id="ProtNLM"/>
    </source>
</evidence>
<proteinExistence type="predicted"/>
<name>X1BZW0_9ZZZZ</name>
<gene>
    <name evidence="1" type="ORF">S01H4_39578</name>
</gene>
<feature type="non-terminal residue" evidence="1">
    <location>
        <position position="143"/>
    </location>
</feature>
<dbReference type="AlphaFoldDB" id="X1BZW0"/>
<dbReference type="EMBL" id="BART01021460">
    <property type="protein sequence ID" value="GAH00517.1"/>
    <property type="molecule type" value="Genomic_DNA"/>
</dbReference>
<protein>
    <recommendedName>
        <fullName evidence="2">Right handed beta helix domain-containing protein</fullName>
    </recommendedName>
</protein>
<sequence length="143" mass="15782">MNNNRKKKILILSFLGISLFIIAAFIQTDNSLNNIFNDVKIINKDIIQNDDGNKIGHLKVSGYENPIEINGSATGVGAHNWTWAKAQPWCTGNGTESEPYIIEDIIINGEGSDQCIGIYESNEYFIISNCTFYNSRGTATDSG</sequence>